<evidence type="ECO:0000313" key="2">
    <source>
        <dbReference type="Proteomes" id="UP001163324"/>
    </source>
</evidence>
<proteinExistence type="predicted"/>
<organism evidence="1 2">
    <name type="scientific">Trichothecium roseum</name>
    <dbReference type="NCBI Taxonomy" id="47278"/>
    <lineage>
        <taxon>Eukaryota</taxon>
        <taxon>Fungi</taxon>
        <taxon>Dikarya</taxon>
        <taxon>Ascomycota</taxon>
        <taxon>Pezizomycotina</taxon>
        <taxon>Sordariomycetes</taxon>
        <taxon>Hypocreomycetidae</taxon>
        <taxon>Hypocreales</taxon>
        <taxon>Hypocreales incertae sedis</taxon>
        <taxon>Trichothecium</taxon>
    </lineage>
</organism>
<name>A0ACC0USV2_9HYPO</name>
<protein>
    <submittedName>
        <fullName evidence="1">Uncharacterized protein</fullName>
    </submittedName>
</protein>
<gene>
    <name evidence="1" type="ORF">N3K66_008044</name>
</gene>
<dbReference type="Proteomes" id="UP001163324">
    <property type="component" value="Chromosome 8"/>
</dbReference>
<reference evidence="1" key="1">
    <citation type="submission" date="2022-10" db="EMBL/GenBank/DDBJ databases">
        <title>Complete Genome of Trichothecium roseum strain YXFP-22015, a Plant Pathogen Isolated from Citrus.</title>
        <authorList>
            <person name="Wang Y."/>
            <person name="Zhu L."/>
        </authorList>
    </citation>
    <scope>NUCLEOTIDE SEQUENCE</scope>
    <source>
        <strain evidence="1">YXFP-22015</strain>
    </source>
</reference>
<accession>A0ACC0USV2</accession>
<comment type="caution">
    <text evidence="1">The sequence shown here is derived from an EMBL/GenBank/DDBJ whole genome shotgun (WGS) entry which is preliminary data.</text>
</comment>
<evidence type="ECO:0000313" key="1">
    <source>
        <dbReference type="EMBL" id="KAI9897022.1"/>
    </source>
</evidence>
<keyword evidence="2" id="KW-1185">Reference proteome</keyword>
<sequence>MGQTTLLTANLGHQCLRFTPPFRPFQLQRSLKLFHDTARGLLLDTKNLDAYSRPRTIPIDLEDEEVSPLTVQQPNFTFDALPKEEPPSLLPPPQHQQEQVQQEQQQVQHGEDGSQKERTELLQLPTDILYLISDHLDAPSSYSLALTCRGMWQASLPQTRQKLEGQDKASLLLTLENDRLADGFFFCHRCNRLHSFEKTWGPRSPDERAAKGEVFHCSLRDRFSPTGNAYEMAHHHLRLAMNAHLHGTDQGIPLRNLCVEHEQKRQATTINCRTSAAVHEGELLLNRVYAFEVANDQAAAFRASTGFRDFRLCEHVPFFRQSSIYHQNVPELLRRARGGPDEFVACAGAPGSCGICLMDYDVTIRRLDGGARWAVSISAYHLLGDGRDPDDWKWARFTEKSRPHLFLPNRPNRRGSGYAAGVVKRTWSQAARRNEVVTASTGLPLKRHSI</sequence>
<dbReference type="EMBL" id="CM047947">
    <property type="protein sequence ID" value="KAI9897022.1"/>
    <property type="molecule type" value="Genomic_DNA"/>
</dbReference>